<reference evidence="6 7" key="1">
    <citation type="journal article" date="2013" name="Genome Announc.">
        <title>Complete Genome Sequence of the Solvent Producer Clostridium saccharobutylicum NCP262 (DSM 13864).</title>
        <authorList>
            <person name="Poehlein A."/>
            <person name="Hartwich K."/>
            <person name="Krabben P."/>
            <person name="Ehrenreich A."/>
            <person name="Liebl W."/>
            <person name="Durre P."/>
            <person name="Gottschalk G."/>
            <person name="Daniel R."/>
        </authorList>
    </citation>
    <scope>NUCLEOTIDE SEQUENCE [LARGE SCALE GENOMIC DNA]</scope>
    <source>
        <strain evidence="6">DSM 13864</strain>
    </source>
</reference>
<dbReference type="PATRIC" id="fig|1345695.10.peg.3809"/>
<dbReference type="InterPro" id="IPR019999">
    <property type="entry name" value="Anth_synth_I-like"/>
</dbReference>
<dbReference type="Proteomes" id="UP000017118">
    <property type="component" value="Chromosome"/>
</dbReference>
<evidence type="ECO:0000256" key="3">
    <source>
        <dbReference type="ARBA" id="ARBA00022842"/>
    </source>
</evidence>
<protein>
    <submittedName>
        <fullName evidence="6">MbtI: isochorismate synthase/isochorismate-pyruvate lyase MbtI</fullName>
        <ecNumber evidence="6">4.1.3.-</ecNumber>
        <ecNumber evidence="6">5.4.4.2</ecNumber>
    </submittedName>
</protein>
<evidence type="ECO:0000256" key="1">
    <source>
        <dbReference type="ARBA" id="ARBA00001946"/>
    </source>
</evidence>
<keyword evidence="6" id="KW-0670">Pyruvate</keyword>
<dbReference type="OrthoDB" id="9803598at2"/>
<dbReference type="PRINTS" id="PR00095">
    <property type="entry name" value="ANTSNTHASEI"/>
</dbReference>
<dbReference type="InterPro" id="IPR005801">
    <property type="entry name" value="ADC_synthase"/>
</dbReference>
<dbReference type="eggNOG" id="COG0147">
    <property type="taxonomic scope" value="Bacteria"/>
</dbReference>
<keyword evidence="3" id="KW-0460">Magnesium</keyword>
<evidence type="ECO:0000259" key="5">
    <source>
        <dbReference type="Pfam" id="PF00425"/>
    </source>
</evidence>
<comment type="cofactor">
    <cofactor evidence="1">
        <name>Mg(2+)</name>
        <dbReference type="ChEBI" id="CHEBI:18420"/>
    </cofactor>
</comment>
<dbReference type="InterPro" id="IPR015890">
    <property type="entry name" value="Chorismate_C"/>
</dbReference>
<dbReference type="RefSeq" id="WP_022745211.1">
    <property type="nucleotide sequence ID" value="NC_022571.1"/>
</dbReference>
<accession>U5MQ84</accession>
<sequence length="448" mass="51629">MKYNEFQMNIDLKDNFDKYILATKICSEKKNVNHMLYESDDVIYVGIGEYSSIQVTEDTIVLETQSSVKQWDIKDLNIDLEIAFSEIQLEEWRAYGIANFGLAKFNYGLPLNNESNKLLKLFIPEIEYQITDESLKVRALQEKELNGISEKLKLLIEDIDNVKNTIDMKNKLEIQEIFSYDQEYYKDIVSKGVAEIKNKTYKKVILSRKIPIKENLDMELSYLVGRRANTPARSYILKFDDLQAFGFSPETVAEIDRERNVYTFPLAGTRAFFEDREKSDKLRRELLDDTKEIAEHAVSVKLADEELQQVCKMDTVVVTEFMSIMERGTVQHIGSRLRGTIKDEYNSWYAFNKLFPAVTASGIPKKESIDAIGRLEKDARDLYSGSVLIYDSNGALDAALVLRTIFQNSKETWIRAGAGIIEMSKPKREFEETCEKLSSVSKQLIKKE</sequence>
<dbReference type="NCBIfam" id="TIGR03494">
    <property type="entry name" value="salicyl_syn"/>
    <property type="match status" value="1"/>
</dbReference>
<organism evidence="6 7">
    <name type="scientific">Clostridium saccharobutylicum DSM 13864</name>
    <dbReference type="NCBI Taxonomy" id="1345695"/>
    <lineage>
        <taxon>Bacteria</taxon>
        <taxon>Bacillati</taxon>
        <taxon>Bacillota</taxon>
        <taxon>Clostridia</taxon>
        <taxon>Eubacteriales</taxon>
        <taxon>Clostridiaceae</taxon>
        <taxon>Clostridium</taxon>
    </lineage>
</organism>
<keyword evidence="7" id="KW-1185">Reference proteome</keyword>
<dbReference type="EC" id="5.4.4.2" evidence="6"/>
<proteinExistence type="predicted"/>
<dbReference type="GO" id="GO:0000162">
    <property type="term" value="P:L-tryptophan biosynthetic process"/>
    <property type="evidence" value="ECO:0007669"/>
    <property type="project" value="TreeGrafter"/>
</dbReference>
<evidence type="ECO:0000313" key="7">
    <source>
        <dbReference type="Proteomes" id="UP000017118"/>
    </source>
</evidence>
<dbReference type="EMBL" id="CP006721">
    <property type="protein sequence ID" value="AGX42683.1"/>
    <property type="molecule type" value="Genomic_DNA"/>
</dbReference>
<feature type="domain" description="Chorismate-utilising enzyme C-terminal" evidence="5">
    <location>
        <begin position="182"/>
        <end position="436"/>
    </location>
</feature>
<dbReference type="AlphaFoldDB" id="U5MQ84"/>
<keyword evidence="4 6" id="KW-0456">Lyase</keyword>
<evidence type="ECO:0000256" key="4">
    <source>
        <dbReference type="ARBA" id="ARBA00023239"/>
    </source>
</evidence>
<dbReference type="GO" id="GO:0016833">
    <property type="term" value="F:oxo-acid-lyase activity"/>
    <property type="evidence" value="ECO:0007669"/>
    <property type="project" value="InterPro"/>
</dbReference>
<dbReference type="EC" id="4.1.3.-" evidence="6"/>
<name>U5MQ84_CLOSA</name>
<gene>
    <name evidence="6" type="ORF">CLSA_c16880</name>
</gene>
<dbReference type="PANTHER" id="PTHR11236">
    <property type="entry name" value="AMINOBENZOATE/ANTHRANILATE SYNTHASE"/>
    <property type="match status" value="1"/>
</dbReference>
<keyword evidence="6" id="KW-0413">Isomerase</keyword>
<dbReference type="GO" id="GO:0008909">
    <property type="term" value="F:isochorismate synthase activity"/>
    <property type="evidence" value="ECO:0007669"/>
    <property type="project" value="UniProtKB-EC"/>
</dbReference>
<dbReference type="GeneID" id="55474177"/>
<dbReference type="HOGENOM" id="CLU_006493_2_1_9"/>
<evidence type="ECO:0000313" key="6">
    <source>
        <dbReference type="EMBL" id="AGX42683.1"/>
    </source>
</evidence>
<keyword evidence="2" id="KW-0479">Metal-binding</keyword>
<dbReference type="SUPFAM" id="SSF56322">
    <property type="entry name" value="ADC synthase"/>
    <property type="match status" value="1"/>
</dbReference>
<dbReference type="PANTHER" id="PTHR11236:SF48">
    <property type="entry name" value="ISOCHORISMATE SYNTHASE MENF"/>
    <property type="match status" value="1"/>
</dbReference>
<dbReference type="GO" id="GO:0046872">
    <property type="term" value="F:metal ion binding"/>
    <property type="evidence" value="ECO:0007669"/>
    <property type="project" value="UniProtKB-KW"/>
</dbReference>
<dbReference type="Gene3D" id="3.60.120.10">
    <property type="entry name" value="Anthranilate synthase"/>
    <property type="match status" value="1"/>
</dbReference>
<dbReference type="InterPro" id="IPR019996">
    <property type="entry name" value="Salicylate_synthase"/>
</dbReference>
<dbReference type="KEGG" id="csb:CLSA_c16880"/>
<dbReference type="Pfam" id="PF00425">
    <property type="entry name" value="Chorismate_bind"/>
    <property type="match status" value="1"/>
</dbReference>
<evidence type="ECO:0000256" key="2">
    <source>
        <dbReference type="ARBA" id="ARBA00022723"/>
    </source>
</evidence>